<evidence type="ECO:0000313" key="2">
    <source>
        <dbReference type="Proteomes" id="UP000198372"/>
    </source>
</evidence>
<keyword evidence="2" id="KW-1185">Reference proteome</keyword>
<protein>
    <submittedName>
        <fullName evidence="1">BQ2448_3689 protein</fullName>
    </submittedName>
</protein>
<gene>
    <name evidence="1" type="ORF">BQ2448_3689</name>
</gene>
<proteinExistence type="predicted"/>
<name>A0A238FCL8_9BASI</name>
<dbReference type="Proteomes" id="UP000198372">
    <property type="component" value="Unassembled WGS sequence"/>
</dbReference>
<organism evidence="1 2">
    <name type="scientific">Microbotryum intermedium</name>
    <dbReference type="NCBI Taxonomy" id="269621"/>
    <lineage>
        <taxon>Eukaryota</taxon>
        <taxon>Fungi</taxon>
        <taxon>Dikarya</taxon>
        <taxon>Basidiomycota</taxon>
        <taxon>Pucciniomycotina</taxon>
        <taxon>Microbotryomycetes</taxon>
        <taxon>Microbotryales</taxon>
        <taxon>Microbotryaceae</taxon>
        <taxon>Microbotryum</taxon>
    </lineage>
</organism>
<accession>A0A238FCL8</accession>
<evidence type="ECO:0000313" key="1">
    <source>
        <dbReference type="EMBL" id="SCV70927.1"/>
    </source>
</evidence>
<dbReference type="AlphaFoldDB" id="A0A238FCL8"/>
<dbReference type="EMBL" id="FMSP01000006">
    <property type="protein sequence ID" value="SCV70927.1"/>
    <property type="molecule type" value="Genomic_DNA"/>
</dbReference>
<sequence length="57" mass="6246">MSFFLRFSATFSRSFCIVARFSCSFFFLASELPPPPAVSSTLILRPLSSDSCSLSAD</sequence>
<reference evidence="2" key="1">
    <citation type="submission" date="2016-09" db="EMBL/GenBank/DDBJ databases">
        <authorList>
            <person name="Jeantristanb JTB J.-T."/>
            <person name="Ricardo R."/>
        </authorList>
    </citation>
    <scope>NUCLEOTIDE SEQUENCE [LARGE SCALE GENOMIC DNA]</scope>
</reference>